<evidence type="ECO:0000313" key="6">
    <source>
        <dbReference type="EMBL" id="TNJ46078.1"/>
    </source>
</evidence>
<dbReference type="InterPro" id="IPR000014">
    <property type="entry name" value="PAS"/>
</dbReference>
<reference evidence="6 7" key="1">
    <citation type="submission" date="2019-05" db="EMBL/GenBank/DDBJ databases">
        <title>Tamlana fucoidanivorans sp. nov., isolated from the surface of algae collected from Fujian province in China.</title>
        <authorList>
            <person name="Li J."/>
        </authorList>
    </citation>
    <scope>NUCLEOTIDE SEQUENCE [LARGE SCALE GENOMIC DNA]</scope>
    <source>
        <strain evidence="6 7">CW2-9</strain>
    </source>
</reference>
<dbReference type="InterPro" id="IPR053142">
    <property type="entry name" value="PchR_regulatory_protein"/>
</dbReference>
<evidence type="ECO:0000256" key="1">
    <source>
        <dbReference type="ARBA" id="ARBA00023015"/>
    </source>
</evidence>
<dbReference type="GO" id="GO:0043565">
    <property type="term" value="F:sequence-specific DNA binding"/>
    <property type="evidence" value="ECO:0007669"/>
    <property type="project" value="InterPro"/>
</dbReference>
<keyword evidence="7" id="KW-1185">Reference proteome</keyword>
<dbReference type="PANTHER" id="PTHR47893">
    <property type="entry name" value="REGULATORY PROTEIN PCHR"/>
    <property type="match status" value="1"/>
</dbReference>
<keyword evidence="3" id="KW-0804">Transcription</keyword>
<evidence type="ECO:0000313" key="7">
    <source>
        <dbReference type="Proteomes" id="UP000308713"/>
    </source>
</evidence>
<keyword evidence="1" id="KW-0805">Transcription regulation</keyword>
<dbReference type="PRINTS" id="PR00032">
    <property type="entry name" value="HTHARAC"/>
</dbReference>
<dbReference type="PROSITE" id="PS01124">
    <property type="entry name" value="HTH_ARAC_FAMILY_2"/>
    <property type="match status" value="1"/>
</dbReference>
<dbReference type="PROSITE" id="PS00041">
    <property type="entry name" value="HTH_ARAC_FAMILY_1"/>
    <property type="match status" value="1"/>
</dbReference>
<evidence type="ECO:0000256" key="2">
    <source>
        <dbReference type="ARBA" id="ARBA00023125"/>
    </source>
</evidence>
<dbReference type="RefSeq" id="WP_139695093.1">
    <property type="nucleotide sequence ID" value="NZ_CP074074.1"/>
</dbReference>
<dbReference type="Gene3D" id="3.30.450.20">
    <property type="entry name" value="PAS domain"/>
    <property type="match status" value="1"/>
</dbReference>
<keyword evidence="2" id="KW-0238">DNA-binding</keyword>
<dbReference type="GO" id="GO:0003700">
    <property type="term" value="F:DNA-binding transcription factor activity"/>
    <property type="evidence" value="ECO:0007669"/>
    <property type="project" value="InterPro"/>
</dbReference>
<dbReference type="InterPro" id="IPR035965">
    <property type="entry name" value="PAS-like_dom_sf"/>
</dbReference>
<dbReference type="SUPFAM" id="SSF46689">
    <property type="entry name" value="Homeodomain-like"/>
    <property type="match status" value="1"/>
</dbReference>
<dbReference type="CDD" id="cd00130">
    <property type="entry name" value="PAS"/>
    <property type="match status" value="1"/>
</dbReference>
<dbReference type="SUPFAM" id="SSF55785">
    <property type="entry name" value="PYP-like sensor domain (PAS domain)"/>
    <property type="match status" value="1"/>
</dbReference>
<evidence type="ECO:0000259" key="5">
    <source>
        <dbReference type="PROSITE" id="PS01124"/>
    </source>
</evidence>
<sequence length="322" mass="37008">MGLSKKQRIKQINKMLLEMATGNFFYRLERSTKNDHLEAISISLNMLAEELQEALTHDGYVNTNDPMVDIVQMSFILDQNQNIQFANQQSCQILSVLHADLIGQQLKAFLTDDSWAQWQKFYNKNKLKTIYDFCIKLHFKSKEGLIISKPCYVTSFNDSQQNKQQTLLTAIHHTRNHTSSALSAPSTSSSKSPLKTDTTSAEKSKIRLSFDDIRKIRAAHDMITNNLDKDFPSLRDFALQIGTNEFKLKYGFRELYGTSVYRFLAQERLRKSKMLIQHTNQSLKTIAQLTGYKSSSHFSRAFKKHFGCAPSQLRTLSKQNTD</sequence>
<feature type="domain" description="HTH araC/xylS-type" evidence="5">
    <location>
        <begin position="217"/>
        <end position="316"/>
    </location>
</feature>
<evidence type="ECO:0000256" key="4">
    <source>
        <dbReference type="SAM" id="MobiDB-lite"/>
    </source>
</evidence>
<dbReference type="Proteomes" id="UP000308713">
    <property type="component" value="Unassembled WGS sequence"/>
</dbReference>
<dbReference type="InterPro" id="IPR018062">
    <property type="entry name" value="HTH_AraC-typ_CS"/>
</dbReference>
<dbReference type="InterPro" id="IPR009057">
    <property type="entry name" value="Homeodomain-like_sf"/>
</dbReference>
<dbReference type="PANTHER" id="PTHR47893:SF1">
    <property type="entry name" value="REGULATORY PROTEIN PCHR"/>
    <property type="match status" value="1"/>
</dbReference>
<dbReference type="Pfam" id="PF12833">
    <property type="entry name" value="HTH_18"/>
    <property type="match status" value="1"/>
</dbReference>
<comment type="caution">
    <text evidence="6">The sequence shown here is derived from an EMBL/GenBank/DDBJ whole genome shotgun (WGS) entry which is preliminary data.</text>
</comment>
<proteinExistence type="predicted"/>
<dbReference type="SMART" id="SM00342">
    <property type="entry name" value="HTH_ARAC"/>
    <property type="match status" value="1"/>
</dbReference>
<dbReference type="EMBL" id="VDCS01000003">
    <property type="protein sequence ID" value="TNJ46078.1"/>
    <property type="molecule type" value="Genomic_DNA"/>
</dbReference>
<dbReference type="Gene3D" id="1.10.10.60">
    <property type="entry name" value="Homeodomain-like"/>
    <property type="match status" value="1"/>
</dbReference>
<organism evidence="6 7">
    <name type="scientific">Allotamlana fucoidanivorans</name>
    <dbReference type="NCBI Taxonomy" id="2583814"/>
    <lineage>
        <taxon>Bacteria</taxon>
        <taxon>Pseudomonadati</taxon>
        <taxon>Bacteroidota</taxon>
        <taxon>Flavobacteriia</taxon>
        <taxon>Flavobacteriales</taxon>
        <taxon>Flavobacteriaceae</taxon>
        <taxon>Allotamlana</taxon>
    </lineage>
</organism>
<dbReference type="AlphaFoldDB" id="A0A5C4SP92"/>
<accession>A0A5C4SP92</accession>
<feature type="region of interest" description="Disordered" evidence="4">
    <location>
        <begin position="177"/>
        <end position="200"/>
    </location>
</feature>
<feature type="compositionally biased region" description="Low complexity" evidence="4">
    <location>
        <begin position="178"/>
        <end position="199"/>
    </location>
</feature>
<dbReference type="InterPro" id="IPR018060">
    <property type="entry name" value="HTH_AraC"/>
</dbReference>
<gene>
    <name evidence="6" type="ORF">FGF67_03535</name>
</gene>
<dbReference type="InterPro" id="IPR020449">
    <property type="entry name" value="Tscrpt_reg_AraC-type_HTH"/>
</dbReference>
<evidence type="ECO:0000256" key="3">
    <source>
        <dbReference type="ARBA" id="ARBA00023163"/>
    </source>
</evidence>
<protein>
    <submittedName>
        <fullName evidence="6">Helix-turn-helix domain-containing protein</fullName>
    </submittedName>
</protein>
<name>A0A5C4SP92_9FLAO</name>
<dbReference type="OrthoDB" id="1451418at2"/>